<reference evidence="10 11" key="1">
    <citation type="submission" date="2024-02" db="EMBL/GenBank/DDBJ databases">
        <title>Haloferula sargassicola NBRC 104335.</title>
        <authorList>
            <person name="Ichikawa N."/>
            <person name="Katano-Makiyama Y."/>
            <person name="Hidaka K."/>
        </authorList>
    </citation>
    <scope>NUCLEOTIDE SEQUENCE [LARGE SCALE GENOMIC DNA]</scope>
    <source>
        <strain evidence="10 11">NBRC 104335</strain>
    </source>
</reference>
<feature type="signal peptide" evidence="8">
    <location>
        <begin position="1"/>
        <end position="17"/>
    </location>
</feature>
<dbReference type="Pfam" id="PF04616">
    <property type="entry name" value="Glyco_hydro_43"/>
    <property type="match status" value="1"/>
</dbReference>
<feature type="region of interest" description="Disordered" evidence="7">
    <location>
        <begin position="482"/>
        <end position="506"/>
    </location>
</feature>
<dbReference type="SUPFAM" id="SSF49899">
    <property type="entry name" value="Concanavalin A-like lectins/glucanases"/>
    <property type="match status" value="1"/>
</dbReference>
<evidence type="ECO:0000259" key="9">
    <source>
        <dbReference type="Pfam" id="PF06439"/>
    </source>
</evidence>
<dbReference type="InterPro" id="IPR013320">
    <property type="entry name" value="ConA-like_dom_sf"/>
</dbReference>
<dbReference type="InterPro" id="IPR006710">
    <property type="entry name" value="Glyco_hydro_43"/>
</dbReference>
<evidence type="ECO:0000256" key="6">
    <source>
        <dbReference type="RuleBase" id="RU361187"/>
    </source>
</evidence>
<organism evidence="10 11">
    <name type="scientific">Haloferula sargassicola</name>
    <dbReference type="NCBI Taxonomy" id="490096"/>
    <lineage>
        <taxon>Bacteria</taxon>
        <taxon>Pseudomonadati</taxon>
        <taxon>Verrucomicrobiota</taxon>
        <taxon>Verrucomicrobiia</taxon>
        <taxon>Verrucomicrobiales</taxon>
        <taxon>Verrucomicrobiaceae</taxon>
        <taxon>Haloferula</taxon>
    </lineage>
</organism>
<name>A0ABP9UKI1_9BACT</name>
<dbReference type="EMBL" id="BAABRI010000002">
    <property type="protein sequence ID" value="GAA5481202.1"/>
    <property type="molecule type" value="Genomic_DNA"/>
</dbReference>
<dbReference type="Gene3D" id="2.60.120.560">
    <property type="entry name" value="Exo-inulinase, domain 1"/>
    <property type="match status" value="1"/>
</dbReference>
<keyword evidence="2" id="KW-0858">Xylan degradation</keyword>
<dbReference type="PANTHER" id="PTHR43772:SF2">
    <property type="entry name" value="PUTATIVE (AFU_ORTHOLOGUE AFUA_2G04480)-RELATED"/>
    <property type="match status" value="1"/>
</dbReference>
<keyword evidence="4" id="KW-0119">Carbohydrate metabolism</keyword>
<keyword evidence="3 6" id="KW-0378">Hydrolase</keyword>
<evidence type="ECO:0000256" key="2">
    <source>
        <dbReference type="ARBA" id="ARBA00022651"/>
    </source>
</evidence>
<feature type="domain" description="3-keto-alpha-glucoside-1,2-lyase/3-keto-2-hydroxy-glucal hydratase" evidence="9">
    <location>
        <begin position="32"/>
        <end position="194"/>
    </location>
</feature>
<dbReference type="Proteomes" id="UP001476282">
    <property type="component" value="Unassembled WGS sequence"/>
</dbReference>
<dbReference type="InterPro" id="IPR023296">
    <property type="entry name" value="Glyco_hydro_beta-prop_sf"/>
</dbReference>
<evidence type="ECO:0000256" key="8">
    <source>
        <dbReference type="SAM" id="SignalP"/>
    </source>
</evidence>
<dbReference type="InterPro" id="IPR052176">
    <property type="entry name" value="Glycosyl_Hydrlase_43_Enz"/>
</dbReference>
<dbReference type="PANTHER" id="PTHR43772">
    <property type="entry name" value="ENDO-1,4-BETA-XYLANASE"/>
    <property type="match status" value="1"/>
</dbReference>
<evidence type="ECO:0000313" key="11">
    <source>
        <dbReference type="Proteomes" id="UP001476282"/>
    </source>
</evidence>
<dbReference type="SUPFAM" id="SSF75005">
    <property type="entry name" value="Arabinanase/levansucrase/invertase"/>
    <property type="match status" value="1"/>
</dbReference>
<accession>A0ABP9UKI1</accession>
<dbReference type="RefSeq" id="WP_353565361.1">
    <property type="nucleotide sequence ID" value="NZ_BAABRI010000002.1"/>
</dbReference>
<feature type="chain" id="PRO_5047361659" description="3-keto-alpha-glucoside-1,2-lyase/3-keto-2-hydroxy-glucal hydratase domain-containing protein" evidence="8">
    <location>
        <begin position="18"/>
        <end position="506"/>
    </location>
</feature>
<gene>
    <name evidence="10" type="ORF">Hsar01_00409</name>
</gene>
<keyword evidence="11" id="KW-1185">Reference proteome</keyword>
<evidence type="ECO:0000256" key="1">
    <source>
        <dbReference type="ARBA" id="ARBA00009865"/>
    </source>
</evidence>
<protein>
    <recommendedName>
        <fullName evidence="9">3-keto-alpha-glucoside-1,2-lyase/3-keto-2-hydroxy-glucal hydratase domain-containing protein</fullName>
    </recommendedName>
</protein>
<dbReference type="Gene3D" id="2.115.10.20">
    <property type="entry name" value="Glycosyl hydrolase domain, family 43"/>
    <property type="match status" value="1"/>
</dbReference>
<evidence type="ECO:0000256" key="3">
    <source>
        <dbReference type="ARBA" id="ARBA00022801"/>
    </source>
</evidence>
<keyword evidence="2" id="KW-0624">Polysaccharide degradation</keyword>
<evidence type="ECO:0000256" key="4">
    <source>
        <dbReference type="ARBA" id="ARBA00023277"/>
    </source>
</evidence>
<keyword evidence="8" id="KW-0732">Signal</keyword>
<evidence type="ECO:0000256" key="5">
    <source>
        <dbReference type="ARBA" id="ARBA00023295"/>
    </source>
</evidence>
<evidence type="ECO:0000256" key="7">
    <source>
        <dbReference type="SAM" id="MobiDB-lite"/>
    </source>
</evidence>
<sequence length="506" mass="56423">MRPLLSAFFILTLGTLAQTPAFEDPLTDPSPDRWSLLGGEWTTDDGALTLSSGQGPKAVLSGLAVDDFVLEVELRADADGAQAGVVFRGTGFGEGIDDFRGYYAGITAGKNVVVWGAVDPDWRAIAHRPFPVKSGEWYHLRIQATGEDMEIFIDDQPVSSETWPVFDGVDGAFAKGGIALRALDGPASFRNLRIAPFQKKSTGRTYTNPVQAGCADPVVLHHEGKYYAYTTYSPDFPNMPRGIRLYTSGNLVDWKDEGFVLKNADSWGDSRFWAPDIVEKDGTFFLYYAADERMCVATAKTPMGPFRQEKQQPIEPDSIKIDGHIFEDDDGQRYFYYVHFAEGNEIWGGKLNDDMVSVDAASLRCMVRPDQPWERHQWPVTEGPEMLKHQGIYYLTYSGSHFENPEYAVGYATSDSPLGPWKKYEFNPVMKSTEYAHGTAHHCFTDSPDGKERFIVYHRHHTLKETEPRALSIDRVRFVPDPDGGPDILQIHGPTSSPQPMPSGAR</sequence>
<comment type="similarity">
    <text evidence="1 6">Belongs to the glycosyl hydrolase 43 family.</text>
</comment>
<dbReference type="Pfam" id="PF06439">
    <property type="entry name" value="3keto-disac_hyd"/>
    <property type="match status" value="1"/>
</dbReference>
<feature type="compositionally biased region" description="Pro residues" evidence="7">
    <location>
        <begin position="497"/>
        <end position="506"/>
    </location>
</feature>
<keyword evidence="5 6" id="KW-0326">Glycosidase</keyword>
<proteinExistence type="inferred from homology"/>
<dbReference type="CDD" id="cd08991">
    <property type="entry name" value="GH43_HoAraf43-like"/>
    <property type="match status" value="1"/>
</dbReference>
<comment type="caution">
    <text evidence="10">The sequence shown here is derived from an EMBL/GenBank/DDBJ whole genome shotgun (WGS) entry which is preliminary data.</text>
</comment>
<dbReference type="InterPro" id="IPR010496">
    <property type="entry name" value="AL/BT2_dom"/>
</dbReference>
<evidence type="ECO:0000313" key="10">
    <source>
        <dbReference type="EMBL" id="GAA5481202.1"/>
    </source>
</evidence>